<dbReference type="PRINTS" id="PR00419">
    <property type="entry name" value="ADXRDTASE"/>
</dbReference>
<sequence>VGGWGSRGVRLGSGVEPQSVLVVGGGPAGLEAARVLALRGWSVELVEREERLGGMVRAAAEVAGRGRLAGLVEWWEGEVRRLGVQVRLGVEAGPEDVAGREVVVATGSVPGPWAFKVDGGVVLDVVEVLSGETPPGPVVVHDPVGDFVGVGVAELLAGRGVETAIVTQDQVVGTQLALTGDLADANARLQRAGVALEKRSLLREVRSDHVVLEDVHTAETRERPAATVVHCGHRLPDQRLDGVRIGDCVAPRTVHEAILEGRRAAGGLR</sequence>
<comment type="cofactor">
    <cofactor evidence="1">
        <name>FMN</name>
        <dbReference type="ChEBI" id="CHEBI:58210"/>
    </cofactor>
</comment>
<dbReference type="InterPro" id="IPR036188">
    <property type="entry name" value="FAD/NAD-bd_sf"/>
</dbReference>
<accession>A0A4R5B4U1</accession>
<dbReference type="InterPro" id="IPR051793">
    <property type="entry name" value="NADH:flavin_oxidoreductase"/>
</dbReference>
<name>A0A4R5B4U1_9PSEU</name>
<evidence type="ECO:0000256" key="1">
    <source>
        <dbReference type="ARBA" id="ARBA00001917"/>
    </source>
</evidence>
<dbReference type="Proteomes" id="UP000294723">
    <property type="component" value="Unassembled WGS sequence"/>
</dbReference>
<dbReference type="AlphaFoldDB" id="A0A4R5B4U1"/>
<dbReference type="Pfam" id="PF13450">
    <property type="entry name" value="NAD_binding_8"/>
    <property type="match status" value="1"/>
</dbReference>
<reference evidence="5 6" key="1">
    <citation type="submission" date="2019-03" db="EMBL/GenBank/DDBJ databases">
        <title>Draft genome sequences of novel Actinobacteria.</title>
        <authorList>
            <person name="Sahin N."/>
            <person name="Ay H."/>
            <person name="Saygin H."/>
        </authorList>
    </citation>
    <scope>NUCLEOTIDE SEQUENCE [LARGE SCALE GENOMIC DNA]</scope>
    <source>
        <strain evidence="5 6">5K548</strain>
    </source>
</reference>
<evidence type="ECO:0000313" key="5">
    <source>
        <dbReference type="EMBL" id="TDD80861.1"/>
    </source>
</evidence>
<dbReference type="SUPFAM" id="SSF51905">
    <property type="entry name" value="FAD/NAD(P)-binding domain"/>
    <property type="match status" value="1"/>
</dbReference>
<evidence type="ECO:0000256" key="3">
    <source>
        <dbReference type="ARBA" id="ARBA00022643"/>
    </source>
</evidence>
<dbReference type="RefSeq" id="WP_165944031.1">
    <property type="nucleotide sequence ID" value="NZ_SMLA01000087.1"/>
</dbReference>
<dbReference type="GO" id="GO:0016491">
    <property type="term" value="F:oxidoreductase activity"/>
    <property type="evidence" value="ECO:0007669"/>
    <property type="project" value="UniProtKB-KW"/>
</dbReference>
<dbReference type="PANTHER" id="PTHR42917">
    <property type="entry name" value="2,4-DIENOYL-COA REDUCTASE"/>
    <property type="match status" value="1"/>
</dbReference>
<feature type="non-terminal residue" evidence="5">
    <location>
        <position position="1"/>
    </location>
</feature>
<keyword evidence="6" id="KW-1185">Reference proteome</keyword>
<comment type="caution">
    <text evidence="5">The sequence shown here is derived from an EMBL/GenBank/DDBJ whole genome shotgun (WGS) entry which is preliminary data.</text>
</comment>
<gene>
    <name evidence="5" type="ORF">E1202_29935</name>
</gene>
<keyword evidence="2" id="KW-0285">Flavoprotein</keyword>
<proteinExistence type="predicted"/>
<evidence type="ECO:0000256" key="4">
    <source>
        <dbReference type="ARBA" id="ARBA00023002"/>
    </source>
</evidence>
<evidence type="ECO:0000313" key="6">
    <source>
        <dbReference type="Proteomes" id="UP000294723"/>
    </source>
</evidence>
<keyword evidence="3" id="KW-0288">FMN</keyword>
<evidence type="ECO:0000256" key="2">
    <source>
        <dbReference type="ARBA" id="ARBA00022630"/>
    </source>
</evidence>
<protein>
    <submittedName>
        <fullName evidence="5">2,4-dienoyl-CoA reductase</fullName>
    </submittedName>
</protein>
<dbReference type="PANTHER" id="PTHR42917:SF2">
    <property type="entry name" value="2,4-DIENOYL-COA REDUCTASE [(2E)-ENOYL-COA-PRODUCING]"/>
    <property type="match status" value="1"/>
</dbReference>
<keyword evidence="4" id="KW-0560">Oxidoreductase</keyword>
<dbReference type="Gene3D" id="3.50.50.60">
    <property type="entry name" value="FAD/NAD(P)-binding domain"/>
    <property type="match status" value="1"/>
</dbReference>
<dbReference type="EMBL" id="SMLA01000087">
    <property type="protein sequence ID" value="TDD80861.1"/>
    <property type="molecule type" value="Genomic_DNA"/>
</dbReference>
<organism evidence="5 6">
    <name type="scientific">Saccharopolyspora karakumensis</name>
    <dbReference type="NCBI Taxonomy" id="2530386"/>
    <lineage>
        <taxon>Bacteria</taxon>
        <taxon>Bacillati</taxon>
        <taxon>Actinomycetota</taxon>
        <taxon>Actinomycetes</taxon>
        <taxon>Pseudonocardiales</taxon>
        <taxon>Pseudonocardiaceae</taxon>
        <taxon>Saccharopolyspora</taxon>
    </lineage>
</organism>
<dbReference type="Gene3D" id="3.40.50.720">
    <property type="entry name" value="NAD(P)-binding Rossmann-like Domain"/>
    <property type="match status" value="1"/>
</dbReference>